<keyword evidence="6" id="KW-1185">Reference proteome</keyword>
<dbReference type="Pfam" id="PF12852">
    <property type="entry name" value="Cupin_6"/>
    <property type="match status" value="1"/>
</dbReference>
<evidence type="ECO:0000313" key="6">
    <source>
        <dbReference type="Proteomes" id="UP000272400"/>
    </source>
</evidence>
<keyword evidence="3" id="KW-0804">Transcription</keyword>
<keyword evidence="2 5" id="KW-0238">DNA-binding</keyword>
<feature type="domain" description="HTH araC/xylS-type" evidence="4">
    <location>
        <begin position="204"/>
        <end position="302"/>
    </location>
</feature>
<dbReference type="SMART" id="SM00342">
    <property type="entry name" value="HTH_ARAC"/>
    <property type="match status" value="1"/>
</dbReference>
<evidence type="ECO:0000256" key="2">
    <source>
        <dbReference type="ARBA" id="ARBA00023125"/>
    </source>
</evidence>
<dbReference type="EMBL" id="RJKE01000001">
    <property type="protein sequence ID" value="ROO86019.1"/>
    <property type="molecule type" value="Genomic_DNA"/>
</dbReference>
<evidence type="ECO:0000256" key="3">
    <source>
        <dbReference type="ARBA" id="ARBA00023163"/>
    </source>
</evidence>
<proteinExistence type="predicted"/>
<dbReference type="PANTHER" id="PTHR46796:SF13">
    <property type="entry name" value="HTH-TYPE TRANSCRIPTIONAL ACTIVATOR RHAS"/>
    <property type="match status" value="1"/>
</dbReference>
<dbReference type="GO" id="GO:0003700">
    <property type="term" value="F:DNA-binding transcription factor activity"/>
    <property type="evidence" value="ECO:0007669"/>
    <property type="project" value="InterPro"/>
</dbReference>
<dbReference type="Pfam" id="PF12833">
    <property type="entry name" value="HTH_18"/>
    <property type="match status" value="1"/>
</dbReference>
<evidence type="ECO:0000259" key="4">
    <source>
        <dbReference type="PROSITE" id="PS01124"/>
    </source>
</evidence>
<comment type="caution">
    <text evidence="5">The sequence shown here is derived from an EMBL/GenBank/DDBJ whole genome shotgun (WGS) entry which is preliminary data.</text>
</comment>
<dbReference type="InterPro" id="IPR018060">
    <property type="entry name" value="HTH_AraC"/>
</dbReference>
<protein>
    <submittedName>
        <fullName evidence="5">AraC-like DNA-binding protein</fullName>
    </submittedName>
</protein>
<dbReference type="GO" id="GO:0043565">
    <property type="term" value="F:sequence-specific DNA binding"/>
    <property type="evidence" value="ECO:0007669"/>
    <property type="project" value="InterPro"/>
</dbReference>
<evidence type="ECO:0000256" key="1">
    <source>
        <dbReference type="ARBA" id="ARBA00023015"/>
    </source>
</evidence>
<dbReference type="Gene3D" id="1.10.10.60">
    <property type="entry name" value="Homeodomain-like"/>
    <property type="match status" value="2"/>
</dbReference>
<dbReference type="PROSITE" id="PS01124">
    <property type="entry name" value="HTH_ARAC_FAMILY_2"/>
    <property type="match status" value="1"/>
</dbReference>
<dbReference type="SUPFAM" id="SSF46689">
    <property type="entry name" value="Homeodomain-like"/>
    <property type="match status" value="2"/>
</dbReference>
<dbReference type="OrthoDB" id="241790at2"/>
<dbReference type="PANTHER" id="PTHR46796">
    <property type="entry name" value="HTH-TYPE TRANSCRIPTIONAL ACTIVATOR RHAS-RELATED"/>
    <property type="match status" value="1"/>
</dbReference>
<keyword evidence="1" id="KW-0805">Transcription regulation</keyword>
<dbReference type="InterPro" id="IPR009057">
    <property type="entry name" value="Homeodomain-like_sf"/>
</dbReference>
<evidence type="ECO:0000313" key="5">
    <source>
        <dbReference type="EMBL" id="ROO86019.1"/>
    </source>
</evidence>
<accession>A0A3N1CXI8</accession>
<dbReference type="AlphaFoldDB" id="A0A3N1CXI8"/>
<reference evidence="5 6" key="1">
    <citation type="submission" date="2018-11" db="EMBL/GenBank/DDBJ databases">
        <title>Sequencing the genomes of 1000 actinobacteria strains.</title>
        <authorList>
            <person name="Klenk H.-P."/>
        </authorList>
    </citation>
    <scope>NUCLEOTIDE SEQUENCE [LARGE SCALE GENOMIC DNA]</scope>
    <source>
        <strain evidence="5 6">DSM 44254</strain>
    </source>
</reference>
<name>A0A3N1CXI8_9ACTN</name>
<gene>
    <name evidence="5" type="ORF">EDD29_3580</name>
</gene>
<sequence>MDVLSDVITVMRTGAPSSARVERHAPWGERFRHGPGTAGFEIVLAGSCWLIPREGDPIALGPGDALLLPHGGEYGMADAPTAFADLPLVGEGESVPERPAATRSPSAVLLCGSYELAADRGHPLLDDLPGIVRLPARPGHRSCLHAAVDLLGAELRDPGPGSDAVVPSLLDTLLVYILRTWLAEQPVCRETSGWAAALADPAVGAALNAVHADPAHPWTVAEMATRAGLSRAAFARRFTALAGRPPLAYLTWWRLTTAARLLRESDAPLAAIAAHVGYTSEYAFANAFKRTFTTAPGRYRRATIDGTRRDSSAVR</sequence>
<dbReference type="RefSeq" id="WP_123665460.1">
    <property type="nucleotide sequence ID" value="NZ_RJKE01000001.1"/>
</dbReference>
<dbReference type="Proteomes" id="UP000272400">
    <property type="component" value="Unassembled WGS sequence"/>
</dbReference>
<dbReference type="InterPro" id="IPR050204">
    <property type="entry name" value="AraC_XylS_family_regulators"/>
</dbReference>
<organism evidence="5 6">
    <name type="scientific">Actinocorallia herbida</name>
    <dbReference type="NCBI Taxonomy" id="58109"/>
    <lineage>
        <taxon>Bacteria</taxon>
        <taxon>Bacillati</taxon>
        <taxon>Actinomycetota</taxon>
        <taxon>Actinomycetes</taxon>
        <taxon>Streptosporangiales</taxon>
        <taxon>Thermomonosporaceae</taxon>
        <taxon>Actinocorallia</taxon>
    </lineage>
</organism>
<dbReference type="InterPro" id="IPR032783">
    <property type="entry name" value="AraC_lig"/>
</dbReference>